<proteinExistence type="predicted"/>
<dbReference type="EMBL" id="CADCVQ010000129">
    <property type="protein sequence ID" value="CAA9516958.1"/>
    <property type="molecule type" value="Genomic_DNA"/>
</dbReference>
<sequence length="42" mass="4699">MSWAATQALLQRMLAYSSARVEFRADVGVGRPRHRPRVITSG</sequence>
<protein>
    <submittedName>
        <fullName evidence="1">Uncharacterized protein</fullName>
    </submittedName>
</protein>
<gene>
    <name evidence="1" type="ORF">AVDCRST_MAG67-3110</name>
</gene>
<evidence type="ECO:0000313" key="1">
    <source>
        <dbReference type="EMBL" id="CAA9516958.1"/>
    </source>
</evidence>
<dbReference type="AlphaFoldDB" id="A0A6J4T9V8"/>
<name>A0A6J4T9V8_9ACTN</name>
<reference evidence="1" key="1">
    <citation type="submission" date="2020-02" db="EMBL/GenBank/DDBJ databases">
        <authorList>
            <person name="Meier V. D."/>
        </authorList>
    </citation>
    <scope>NUCLEOTIDE SEQUENCE</scope>
    <source>
        <strain evidence="1">AVDCRST_MAG67</strain>
    </source>
</reference>
<accession>A0A6J4T9V8</accession>
<organism evidence="1">
    <name type="scientific">uncultured Solirubrobacteraceae bacterium</name>
    <dbReference type="NCBI Taxonomy" id="1162706"/>
    <lineage>
        <taxon>Bacteria</taxon>
        <taxon>Bacillati</taxon>
        <taxon>Actinomycetota</taxon>
        <taxon>Thermoleophilia</taxon>
        <taxon>Solirubrobacterales</taxon>
        <taxon>Solirubrobacteraceae</taxon>
        <taxon>environmental samples</taxon>
    </lineage>
</organism>